<dbReference type="PROSITE" id="PS50088">
    <property type="entry name" value="ANK_REPEAT"/>
    <property type="match status" value="1"/>
</dbReference>
<name>A0A367PTK4_CUPNE</name>
<evidence type="ECO:0000256" key="3">
    <source>
        <dbReference type="PROSITE-ProRule" id="PRU00023"/>
    </source>
</evidence>
<dbReference type="GO" id="GO:0005737">
    <property type="term" value="C:cytoplasm"/>
    <property type="evidence" value="ECO:0007669"/>
    <property type="project" value="TreeGrafter"/>
</dbReference>
<dbReference type="AlphaFoldDB" id="A0A367PTK4"/>
<gene>
    <name evidence="4" type="ORF">DDK22_01345</name>
</gene>
<keyword evidence="2 3" id="KW-0040">ANK repeat</keyword>
<evidence type="ECO:0000256" key="1">
    <source>
        <dbReference type="ARBA" id="ARBA00022737"/>
    </source>
</evidence>
<dbReference type="PANTHER" id="PTHR24198">
    <property type="entry name" value="ANKYRIN REPEAT AND PROTEIN KINASE DOMAIN-CONTAINING PROTEIN"/>
    <property type="match status" value="1"/>
</dbReference>
<keyword evidence="1" id="KW-0677">Repeat</keyword>
<dbReference type="Proteomes" id="UP000253501">
    <property type="component" value="Unassembled WGS sequence"/>
</dbReference>
<dbReference type="PROSITE" id="PS50297">
    <property type="entry name" value="ANK_REP_REGION"/>
    <property type="match status" value="1"/>
</dbReference>
<feature type="repeat" description="ANK" evidence="3">
    <location>
        <begin position="137"/>
        <end position="169"/>
    </location>
</feature>
<evidence type="ECO:0000313" key="4">
    <source>
        <dbReference type="EMBL" id="RCJ10215.1"/>
    </source>
</evidence>
<evidence type="ECO:0000313" key="5">
    <source>
        <dbReference type="Proteomes" id="UP000253501"/>
    </source>
</evidence>
<dbReference type="PANTHER" id="PTHR24198:SF165">
    <property type="entry name" value="ANKYRIN REPEAT-CONTAINING PROTEIN-RELATED"/>
    <property type="match status" value="1"/>
</dbReference>
<reference evidence="4 5" key="1">
    <citation type="submission" date="2018-04" db="EMBL/GenBank/DDBJ databases">
        <title>Cupriavidus necator CR12 genome sequencing and assembly.</title>
        <authorList>
            <person name="Ben Fekih I."/>
            <person name="Mazhar H.S."/>
            <person name="Bello S.K."/>
            <person name="Rensing C."/>
        </authorList>
    </citation>
    <scope>NUCLEOTIDE SEQUENCE [LARGE SCALE GENOMIC DNA]</scope>
    <source>
        <strain evidence="4 5">CR12</strain>
    </source>
</reference>
<sequence length="197" mass="20836">MRRPAPALHPGKTVNPDIERCEAYRQFEKIHAAFRAGDIEALRAAVDDPACIPNGTMPPGIGACLEYAIYHSPLPFIRTLLEAGADPRPADQAGFPPLIAALSCTLAPPGGSARSDVVELLRLLLDFGADPAQRGINDYTALHMAVSVRNLPAVALLLAAGVDAPCRTRIDDCETPREMAEAMGLADIGRLLVAHGG</sequence>
<protein>
    <submittedName>
        <fullName evidence="4">Ankyrin repeat domain-containing protein</fullName>
    </submittedName>
</protein>
<dbReference type="InterPro" id="IPR036770">
    <property type="entry name" value="Ankyrin_rpt-contain_sf"/>
</dbReference>
<dbReference type="Pfam" id="PF13637">
    <property type="entry name" value="Ank_4"/>
    <property type="match status" value="1"/>
</dbReference>
<dbReference type="InterPro" id="IPR002110">
    <property type="entry name" value="Ankyrin_rpt"/>
</dbReference>
<dbReference type="SUPFAM" id="SSF48403">
    <property type="entry name" value="Ankyrin repeat"/>
    <property type="match status" value="1"/>
</dbReference>
<dbReference type="SMART" id="SM00248">
    <property type="entry name" value="ANK"/>
    <property type="match status" value="2"/>
</dbReference>
<dbReference type="EMBL" id="QDHA01000004">
    <property type="protein sequence ID" value="RCJ10215.1"/>
    <property type="molecule type" value="Genomic_DNA"/>
</dbReference>
<dbReference type="Gene3D" id="1.25.40.20">
    <property type="entry name" value="Ankyrin repeat-containing domain"/>
    <property type="match status" value="1"/>
</dbReference>
<proteinExistence type="predicted"/>
<evidence type="ECO:0000256" key="2">
    <source>
        <dbReference type="ARBA" id="ARBA00023043"/>
    </source>
</evidence>
<accession>A0A367PTK4</accession>
<comment type="caution">
    <text evidence="4">The sequence shown here is derived from an EMBL/GenBank/DDBJ whole genome shotgun (WGS) entry which is preliminary data.</text>
</comment>
<organism evidence="4 5">
    <name type="scientific">Cupriavidus necator</name>
    <name type="common">Alcaligenes eutrophus</name>
    <name type="synonym">Ralstonia eutropha</name>
    <dbReference type="NCBI Taxonomy" id="106590"/>
    <lineage>
        <taxon>Bacteria</taxon>
        <taxon>Pseudomonadati</taxon>
        <taxon>Pseudomonadota</taxon>
        <taxon>Betaproteobacteria</taxon>
        <taxon>Burkholderiales</taxon>
        <taxon>Burkholderiaceae</taxon>
        <taxon>Cupriavidus</taxon>
    </lineage>
</organism>